<organism evidence="2 3">
    <name type="scientific">Halanaerobacter jeridensis</name>
    <dbReference type="NCBI Taxonomy" id="706427"/>
    <lineage>
        <taxon>Bacteria</taxon>
        <taxon>Bacillati</taxon>
        <taxon>Bacillota</taxon>
        <taxon>Clostridia</taxon>
        <taxon>Halanaerobiales</taxon>
        <taxon>Halobacteroidaceae</taxon>
        <taxon>Halanaerobacter</taxon>
    </lineage>
</organism>
<dbReference type="PANTHER" id="PTHR48090">
    <property type="entry name" value="UNDECAPRENYL-PHOSPHATE 4-DEOXY-4-FORMAMIDO-L-ARABINOSE TRANSFERASE-RELATED"/>
    <property type="match status" value="1"/>
</dbReference>
<dbReference type="EMBL" id="JAFBDQ010000001">
    <property type="protein sequence ID" value="MBM7555251.1"/>
    <property type="molecule type" value="Genomic_DNA"/>
</dbReference>
<keyword evidence="3" id="KW-1185">Reference proteome</keyword>
<dbReference type="PANTHER" id="PTHR48090:SF7">
    <property type="entry name" value="RFBJ PROTEIN"/>
    <property type="match status" value="1"/>
</dbReference>
<dbReference type="AlphaFoldDB" id="A0A938XS44"/>
<dbReference type="InterPro" id="IPR050256">
    <property type="entry name" value="Glycosyltransferase_2"/>
</dbReference>
<dbReference type="InterPro" id="IPR029044">
    <property type="entry name" value="Nucleotide-diphossugar_trans"/>
</dbReference>
<comment type="caution">
    <text evidence="2">The sequence shown here is derived from an EMBL/GenBank/DDBJ whole genome shotgun (WGS) entry which is preliminary data.</text>
</comment>
<dbReference type="InterPro" id="IPR001173">
    <property type="entry name" value="Glyco_trans_2-like"/>
</dbReference>
<dbReference type="CDD" id="cd04179">
    <property type="entry name" value="DPM_DPG-synthase_like"/>
    <property type="match status" value="1"/>
</dbReference>
<accession>A0A938XS44</accession>
<reference evidence="2" key="1">
    <citation type="submission" date="2021-01" db="EMBL/GenBank/DDBJ databases">
        <title>Genomic Encyclopedia of Type Strains, Phase IV (KMG-IV): sequencing the most valuable type-strain genomes for metagenomic binning, comparative biology and taxonomic classification.</title>
        <authorList>
            <person name="Goeker M."/>
        </authorList>
    </citation>
    <scope>NUCLEOTIDE SEQUENCE</scope>
    <source>
        <strain evidence="2">DSM 23230</strain>
    </source>
</reference>
<dbReference type="Pfam" id="PF00535">
    <property type="entry name" value="Glycos_transf_2"/>
    <property type="match status" value="1"/>
</dbReference>
<feature type="domain" description="Glycosyltransferase 2-like" evidence="1">
    <location>
        <begin position="4"/>
        <end position="121"/>
    </location>
</feature>
<evidence type="ECO:0000313" key="2">
    <source>
        <dbReference type="EMBL" id="MBM7555251.1"/>
    </source>
</evidence>
<name>A0A938XS44_9FIRM</name>
<dbReference type="Proteomes" id="UP000774000">
    <property type="component" value="Unassembled WGS sequence"/>
</dbReference>
<sequence length="221" mass="24227">MGVSVLIPAFNEEERIKLTIETVFKLNEVQEVIVIDDGSTDSTYQQALQTKAKVLQLTVNQGKGAALNFGLKEVEEDTILLLDADVGVTAIEAQKLITPVIKREADMTVAKFPKVTNQGGFGLVKKLATWGLKIITGQEFTAPLSGQRAVNSRIIKEINNFAPGFAVEVALTIATWQAGFKIKEIAVDMCHRVTGRNLKGFYHRGQQFKDIAVVLVSALRE</sequence>
<evidence type="ECO:0000259" key="1">
    <source>
        <dbReference type="Pfam" id="PF00535"/>
    </source>
</evidence>
<evidence type="ECO:0000313" key="3">
    <source>
        <dbReference type="Proteomes" id="UP000774000"/>
    </source>
</evidence>
<proteinExistence type="predicted"/>
<dbReference type="RefSeq" id="WP_204699977.1">
    <property type="nucleotide sequence ID" value="NZ_JAFBDQ010000001.1"/>
</dbReference>
<dbReference type="Gene3D" id="3.90.550.10">
    <property type="entry name" value="Spore Coat Polysaccharide Biosynthesis Protein SpsA, Chain A"/>
    <property type="match status" value="1"/>
</dbReference>
<dbReference type="SUPFAM" id="SSF53448">
    <property type="entry name" value="Nucleotide-diphospho-sugar transferases"/>
    <property type="match status" value="1"/>
</dbReference>
<protein>
    <submittedName>
        <fullName evidence="2">Glycosyltransferase involved in cell wall biosynthesis</fullName>
    </submittedName>
</protein>
<gene>
    <name evidence="2" type="ORF">JOC47_000075</name>
</gene>